<dbReference type="EMBL" id="CADCXU010025618">
    <property type="protein sequence ID" value="CAB0012680.1"/>
    <property type="molecule type" value="Genomic_DNA"/>
</dbReference>
<evidence type="ECO:0000256" key="1">
    <source>
        <dbReference type="SAM" id="SignalP"/>
    </source>
</evidence>
<dbReference type="InterPro" id="IPR009003">
    <property type="entry name" value="Peptidase_S1_PA"/>
</dbReference>
<reference evidence="2 3" key="1">
    <citation type="submission" date="2020-02" db="EMBL/GenBank/DDBJ databases">
        <authorList>
            <person name="Ferguson B K."/>
        </authorList>
    </citation>
    <scope>NUCLEOTIDE SEQUENCE [LARGE SCALE GENOMIC DNA]</scope>
</reference>
<dbReference type="Gene3D" id="2.40.10.10">
    <property type="entry name" value="Trypsin-like serine proteases"/>
    <property type="match status" value="1"/>
</dbReference>
<sequence length="308" mass="35608">MRRTSFRKQFLMEMLVPMFWVVGCVDWMPCGYGNVAHGPSVRSCLRTEVPARIALTTRDYCSLWPDEASNLLIGRTSYLPYCYRRWSTRPKDYYSANDLIIIAGRDDGDLAYCSQERPGDIVSAHPDYPKDPHQYNIAMMEVKSFDFNETALPIMPFLHSEKENVVALLKIQKEKPICDVPTFKPTKYLRNLLEDRESTAVEIVDADECWNKYCPRGHKGCLPFFDKKYFVCAQFVKPEKRCARHDIGAPLVCNNVTVGVMKICRENRPMLFQGFGDKMVESLLKYNDMGSALRLLKKEAEKLKKRKK</sequence>
<dbReference type="OrthoDB" id="6636769at2759"/>
<name>A0A6H5H765_9HEMI</name>
<dbReference type="SUPFAM" id="SSF50494">
    <property type="entry name" value="Trypsin-like serine proteases"/>
    <property type="match status" value="1"/>
</dbReference>
<dbReference type="PROSITE" id="PS51257">
    <property type="entry name" value="PROKAR_LIPOPROTEIN"/>
    <property type="match status" value="1"/>
</dbReference>
<proteinExistence type="predicted"/>
<evidence type="ECO:0000313" key="3">
    <source>
        <dbReference type="Proteomes" id="UP000479000"/>
    </source>
</evidence>
<protein>
    <recommendedName>
        <fullName evidence="4">Peptidase S1 domain-containing protein</fullName>
    </recommendedName>
</protein>
<feature type="signal peptide" evidence="1">
    <location>
        <begin position="1"/>
        <end position="24"/>
    </location>
</feature>
<gene>
    <name evidence="2" type="ORF">NTEN_LOCUS17383</name>
</gene>
<dbReference type="AlphaFoldDB" id="A0A6H5H765"/>
<evidence type="ECO:0008006" key="4">
    <source>
        <dbReference type="Google" id="ProtNLM"/>
    </source>
</evidence>
<dbReference type="Proteomes" id="UP000479000">
    <property type="component" value="Unassembled WGS sequence"/>
</dbReference>
<evidence type="ECO:0000313" key="2">
    <source>
        <dbReference type="EMBL" id="CAB0012680.1"/>
    </source>
</evidence>
<accession>A0A6H5H765</accession>
<feature type="chain" id="PRO_5026341938" description="Peptidase S1 domain-containing protein" evidence="1">
    <location>
        <begin position="25"/>
        <end position="308"/>
    </location>
</feature>
<keyword evidence="1" id="KW-0732">Signal</keyword>
<organism evidence="2 3">
    <name type="scientific">Nesidiocoris tenuis</name>
    <dbReference type="NCBI Taxonomy" id="355587"/>
    <lineage>
        <taxon>Eukaryota</taxon>
        <taxon>Metazoa</taxon>
        <taxon>Ecdysozoa</taxon>
        <taxon>Arthropoda</taxon>
        <taxon>Hexapoda</taxon>
        <taxon>Insecta</taxon>
        <taxon>Pterygota</taxon>
        <taxon>Neoptera</taxon>
        <taxon>Paraneoptera</taxon>
        <taxon>Hemiptera</taxon>
        <taxon>Heteroptera</taxon>
        <taxon>Panheteroptera</taxon>
        <taxon>Cimicomorpha</taxon>
        <taxon>Miridae</taxon>
        <taxon>Dicyphina</taxon>
        <taxon>Nesidiocoris</taxon>
    </lineage>
</organism>
<keyword evidence="3" id="KW-1185">Reference proteome</keyword>
<dbReference type="InterPro" id="IPR043504">
    <property type="entry name" value="Peptidase_S1_PA_chymotrypsin"/>
</dbReference>